<dbReference type="Pfam" id="PF12937">
    <property type="entry name" value="F-box-like"/>
    <property type="match status" value="1"/>
</dbReference>
<proteinExistence type="predicted"/>
<dbReference type="GO" id="GO:0008270">
    <property type="term" value="F:zinc ion binding"/>
    <property type="evidence" value="ECO:0007669"/>
    <property type="project" value="UniProtKB-KW"/>
</dbReference>
<evidence type="ECO:0000313" key="4">
    <source>
        <dbReference type="EMBL" id="KAG2228156.1"/>
    </source>
</evidence>
<reference evidence="4 5" key="1">
    <citation type="submission" date="2020-12" db="EMBL/GenBank/DDBJ databases">
        <title>Metabolic potential, ecology and presence of endohyphal bacteria is reflected in genomic diversity of Mucoromycotina.</title>
        <authorList>
            <person name="Muszewska A."/>
            <person name="Okrasinska A."/>
            <person name="Steczkiewicz K."/>
            <person name="Drgas O."/>
            <person name="Orlowska M."/>
            <person name="Perlinska-Lenart U."/>
            <person name="Aleksandrzak-Piekarczyk T."/>
            <person name="Szatraj K."/>
            <person name="Zielenkiewicz U."/>
            <person name="Pilsyk S."/>
            <person name="Malc E."/>
            <person name="Mieczkowski P."/>
            <person name="Kruszewska J.S."/>
            <person name="Biernat P."/>
            <person name="Pawlowska J."/>
        </authorList>
    </citation>
    <scope>NUCLEOTIDE SEQUENCE [LARGE SCALE GENOMIC DNA]</scope>
    <source>
        <strain evidence="4 5">CBS 142.35</strain>
    </source>
</reference>
<name>A0A8H7VMI4_9FUNG</name>
<keyword evidence="1" id="KW-0863">Zinc-finger</keyword>
<gene>
    <name evidence="4" type="ORF">INT45_009202</name>
</gene>
<evidence type="ECO:0000313" key="5">
    <source>
        <dbReference type="Proteomes" id="UP000646827"/>
    </source>
</evidence>
<dbReference type="InterPro" id="IPR032675">
    <property type="entry name" value="LRR_dom_sf"/>
</dbReference>
<accession>A0A8H7VMI4</accession>
<comment type="caution">
    <text evidence="4">The sequence shown here is derived from an EMBL/GenBank/DDBJ whole genome shotgun (WGS) entry which is preliminary data.</text>
</comment>
<dbReference type="Proteomes" id="UP000646827">
    <property type="component" value="Unassembled WGS sequence"/>
</dbReference>
<evidence type="ECO:0000259" key="2">
    <source>
        <dbReference type="PROSITE" id="PS50181"/>
    </source>
</evidence>
<dbReference type="InterPro" id="IPR001810">
    <property type="entry name" value="F-box_dom"/>
</dbReference>
<evidence type="ECO:0008006" key="6">
    <source>
        <dbReference type="Google" id="ProtNLM"/>
    </source>
</evidence>
<evidence type="ECO:0000259" key="3">
    <source>
        <dbReference type="PROSITE" id="PS50966"/>
    </source>
</evidence>
<dbReference type="SUPFAM" id="SSF52047">
    <property type="entry name" value="RNI-like"/>
    <property type="match status" value="1"/>
</dbReference>
<organism evidence="4 5">
    <name type="scientific">Circinella minor</name>
    <dbReference type="NCBI Taxonomy" id="1195481"/>
    <lineage>
        <taxon>Eukaryota</taxon>
        <taxon>Fungi</taxon>
        <taxon>Fungi incertae sedis</taxon>
        <taxon>Mucoromycota</taxon>
        <taxon>Mucoromycotina</taxon>
        <taxon>Mucoromycetes</taxon>
        <taxon>Mucorales</taxon>
        <taxon>Lichtheimiaceae</taxon>
        <taxon>Circinella</taxon>
    </lineage>
</organism>
<keyword evidence="5" id="KW-1185">Reference proteome</keyword>
<evidence type="ECO:0000256" key="1">
    <source>
        <dbReference type="PROSITE-ProRule" id="PRU00325"/>
    </source>
</evidence>
<protein>
    <recommendedName>
        <fullName evidence="6">F-box domain-containing protein</fullName>
    </recommendedName>
</protein>
<keyword evidence="1" id="KW-0479">Metal-binding</keyword>
<dbReference type="Gene3D" id="3.80.10.10">
    <property type="entry name" value="Ribonuclease Inhibitor"/>
    <property type="match status" value="1"/>
</dbReference>
<dbReference type="AlphaFoldDB" id="A0A8H7VMI4"/>
<dbReference type="InterPro" id="IPR036047">
    <property type="entry name" value="F-box-like_dom_sf"/>
</dbReference>
<feature type="domain" description="SWIM-type" evidence="3">
    <location>
        <begin position="251"/>
        <end position="290"/>
    </location>
</feature>
<dbReference type="InterPro" id="IPR007527">
    <property type="entry name" value="Znf_SWIM"/>
</dbReference>
<dbReference type="OrthoDB" id="2264027at2759"/>
<keyword evidence="1" id="KW-0862">Zinc</keyword>
<dbReference type="PROSITE" id="PS50966">
    <property type="entry name" value="ZF_SWIM"/>
    <property type="match status" value="1"/>
</dbReference>
<feature type="domain" description="F-box" evidence="2">
    <location>
        <begin position="9"/>
        <end position="45"/>
    </location>
</feature>
<dbReference type="EMBL" id="JAEPRB010000002">
    <property type="protein sequence ID" value="KAG2228156.1"/>
    <property type="molecule type" value="Genomic_DNA"/>
</dbReference>
<sequence>MEKSTTIISSYLYQLPPELIQQIVHYLPKYSLAQLCLTTQRLYEICLPVLYTHLELSFRCHIHQLEMALQHRPFLRDIVRRHTKHLTLICRQSGSDMMNDFEKLLFRFLPQIHTFTFVDFHVLFTESICQLIQQQQQQQQQQQSLNNVPSIQTLEFRYCNLVSTTHNIHQLLSTMQHVRHVSMIWTDFSEMAISQLLSCLPNLKSIDFGANHNRIRTANDSALTTLTQYCFHLRHLTVSLQHIEQESLCDVLVFYGHQLTQLSIRCECPRILDVIAHFCPHIVQLTLQSTRRGGYKTNCILLLQILQKCRKLQSLELIGWLIQDIPPIVWSIVAKERRNRLRRLGWNNDISNNNNNNSIHTDDDDDKGGSWHYYLDDQAMLRQQNLNIQYRPVGNLEKTLILNSQELYEIRKSLNTK</sequence>
<dbReference type="PROSITE" id="PS50181">
    <property type="entry name" value="FBOX"/>
    <property type="match status" value="1"/>
</dbReference>
<dbReference type="SUPFAM" id="SSF81383">
    <property type="entry name" value="F-box domain"/>
    <property type="match status" value="1"/>
</dbReference>